<dbReference type="Proteomes" id="UP000075902">
    <property type="component" value="Unassembled WGS sequence"/>
</dbReference>
<feature type="transmembrane region" description="Helical" evidence="2">
    <location>
        <begin position="481"/>
        <end position="498"/>
    </location>
</feature>
<evidence type="ECO:0000313" key="5">
    <source>
        <dbReference type="EnsemblMetazoa" id="AMEC000993-PA"/>
    </source>
</evidence>
<feature type="transmembrane region" description="Helical" evidence="2">
    <location>
        <begin position="622"/>
        <end position="643"/>
    </location>
</feature>
<feature type="transmembrane region" description="Helical" evidence="2">
    <location>
        <begin position="724"/>
        <end position="747"/>
    </location>
</feature>
<dbReference type="AlphaFoldDB" id="A0A182TEQ1"/>
<feature type="transmembrane region" description="Helical" evidence="2">
    <location>
        <begin position="551"/>
        <end position="570"/>
    </location>
</feature>
<dbReference type="Pfam" id="PF01757">
    <property type="entry name" value="Acyl_transf_3"/>
    <property type="match status" value="1"/>
</dbReference>
<evidence type="ECO:0000256" key="2">
    <source>
        <dbReference type="SAM" id="Phobius"/>
    </source>
</evidence>
<sequence length="894" mass="98424">MAHRARGGRALLVAFSVTILCGAVVPSADAQLQQLNQIPTGLLEHLKQVSQYWNATSATDHACLNQLDVFARSFDAGEPWALSMFDSWGKNPSGILFGNVFEFGNFDQCRRISHQGSLTSIGGQHCTLYIDLSRIGVPVPAPLQYGVCVPDTCEPALVAQLTQAYFAANQMFVGNGPILEKFCYRDEDRSFPAVTIVAIVLFSVYGAFLLLATVVDLFFFYQKREAPSYVKRFSLYTNLGHVFRIVPRSVGKDGVLECVNGIRALSMLWIIVNHVHDSAYGIPTFNIPVRQEYAESYFGVLFHRLGGKAVDIFLMLSGMLVALKMLRELERTKRLNVWELWLHRIVRLTPAYAALIMFGIAFVDVVGEGILYKLVAEELLTACHKSWWSALLYVQNYVHYESMCFVHTWYLSVDMQLYIVSPLLMYLLWRYGKRFIPVIVLLAMLSISCVFATFMVNEYRLNRSAPRGDGLMPRKTYHPTHARMSVWLFGVLFGYLLHRTREARVKLSKPALALGWLLTIAILIVTGYSLKQLYIGDYTRILPIADAFYESLHRSFWAFAVMWVIFVCINEQGGIVDRFLGCPLWQPLSRLSYSMYLVHIAIQAITLTQALRFPVEFTVVNIFYTSFGLIGISAAIGTVWCIAFDDATLETLPGPGRAAAVRSFPLPMAAAVGLAAVFGFVPTGVVVAVPLPGTVPFGRDPLAMLPRGEGVRVRTDAFACEGSFLVVVVFAGVVELDFSAAIFALAAATTEPARALFVSTLWYGFPELRFGTGCSSSRSSSSVASKSSSSSIISDVFTYVGSSSSSSGEASVAVGPVGATTAVVSWLAVEEDFLLLDPPSPRRSVEAMYTESPLRLSISFTISPSKPMLSELPPDEMAGGDSMLGGEGDSSITE</sequence>
<feature type="transmembrane region" description="Helical" evidence="2">
    <location>
        <begin position="409"/>
        <end position="428"/>
    </location>
</feature>
<feature type="domain" description="Nose resistant-to-fluoxetine protein N-terminal" evidence="4">
    <location>
        <begin position="60"/>
        <end position="185"/>
    </location>
</feature>
<feature type="transmembrane region" description="Helical" evidence="2">
    <location>
        <begin position="435"/>
        <end position="456"/>
    </location>
</feature>
<organism evidence="5 6">
    <name type="scientific">Anopheles melas</name>
    <dbReference type="NCBI Taxonomy" id="34690"/>
    <lineage>
        <taxon>Eukaryota</taxon>
        <taxon>Metazoa</taxon>
        <taxon>Ecdysozoa</taxon>
        <taxon>Arthropoda</taxon>
        <taxon>Hexapoda</taxon>
        <taxon>Insecta</taxon>
        <taxon>Pterygota</taxon>
        <taxon>Neoptera</taxon>
        <taxon>Endopterygota</taxon>
        <taxon>Diptera</taxon>
        <taxon>Nematocera</taxon>
        <taxon>Culicoidea</taxon>
        <taxon>Culicidae</taxon>
        <taxon>Anophelinae</taxon>
        <taxon>Anopheles</taxon>
    </lineage>
</organism>
<dbReference type="PANTHER" id="PTHR11161:SF0">
    <property type="entry name" value="O-ACYLTRANSFERASE LIKE PROTEIN"/>
    <property type="match status" value="1"/>
</dbReference>
<dbReference type="InterPro" id="IPR002656">
    <property type="entry name" value="Acyl_transf_3_dom"/>
</dbReference>
<feature type="signal peptide" evidence="3">
    <location>
        <begin position="1"/>
        <end position="30"/>
    </location>
</feature>
<reference evidence="5" key="2">
    <citation type="submission" date="2020-05" db="UniProtKB">
        <authorList>
            <consortium name="EnsemblMetazoa"/>
        </authorList>
    </citation>
    <scope>IDENTIFICATION</scope>
    <source>
        <strain evidence="5">CM1001059</strain>
    </source>
</reference>
<dbReference type="Pfam" id="PF20146">
    <property type="entry name" value="NRF"/>
    <property type="match status" value="1"/>
</dbReference>
<feature type="region of interest" description="Disordered" evidence="1">
    <location>
        <begin position="866"/>
        <end position="894"/>
    </location>
</feature>
<keyword evidence="6" id="KW-1185">Reference proteome</keyword>
<feature type="chain" id="PRO_5008136742" description="Nose resistant-to-fluoxetine protein N-terminal domain-containing protein" evidence="3">
    <location>
        <begin position="31"/>
        <end position="894"/>
    </location>
</feature>
<name>A0A182TEQ1_9DIPT</name>
<reference evidence="6" key="1">
    <citation type="submission" date="2014-01" db="EMBL/GenBank/DDBJ databases">
        <title>The Genome Sequence of Anopheles melas CM1001059_A (V2).</title>
        <authorList>
            <consortium name="The Broad Institute Genomics Platform"/>
            <person name="Neafsey D.E."/>
            <person name="Besansky N."/>
            <person name="Howell P."/>
            <person name="Walton C."/>
            <person name="Young S.K."/>
            <person name="Zeng Q."/>
            <person name="Gargeya S."/>
            <person name="Fitzgerald M."/>
            <person name="Haas B."/>
            <person name="Abouelleil A."/>
            <person name="Allen A.W."/>
            <person name="Alvarado L."/>
            <person name="Arachchi H.M."/>
            <person name="Berlin A.M."/>
            <person name="Chapman S.B."/>
            <person name="Gainer-Dewar J."/>
            <person name="Goldberg J."/>
            <person name="Griggs A."/>
            <person name="Gujja S."/>
            <person name="Hansen M."/>
            <person name="Howarth C."/>
            <person name="Imamovic A."/>
            <person name="Ireland A."/>
            <person name="Larimer J."/>
            <person name="McCowan C."/>
            <person name="Murphy C."/>
            <person name="Pearson M."/>
            <person name="Poon T.W."/>
            <person name="Priest M."/>
            <person name="Roberts A."/>
            <person name="Saif S."/>
            <person name="Shea T."/>
            <person name="Sisk P."/>
            <person name="Sykes S."/>
            <person name="Wortman J."/>
            <person name="Nusbaum C."/>
            <person name="Birren B."/>
        </authorList>
    </citation>
    <scope>NUCLEOTIDE SEQUENCE [LARGE SCALE GENOMIC DNA]</scope>
    <source>
        <strain evidence="6">CM1001059</strain>
    </source>
</reference>
<evidence type="ECO:0000313" key="6">
    <source>
        <dbReference type="Proteomes" id="UP000075902"/>
    </source>
</evidence>
<feature type="transmembrane region" description="Helical" evidence="2">
    <location>
        <begin position="191"/>
        <end position="221"/>
    </location>
</feature>
<dbReference type="InterPro" id="IPR052728">
    <property type="entry name" value="O2_lipid_transport_reg"/>
</dbReference>
<dbReference type="SMART" id="SM00703">
    <property type="entry name" value="NRF"/>
    <property type="match status" value="1"/>
</dbReference>
<keyword evidence="2" id="KW-0472">Membrane</keyword>
<keyword evidence="2" id="KW-1133">Transmembrane helix</keyword>
<keyword evidence="3" id="KW-0732">Signal</keyword>
<feature type="transmembrane region" description="Helical" evidence="2">
    <location>
        <begin position="664"/>
        <end position="689"/>
    </location>
</feature>
<evidence type="ECO:0000256" key="1">
    <source>
        <dbReference type="SAM" id="MobiDB-lite"/>
    </source>
</evidence>
<feature type="transmembrane region" description="Helical" evidence="2">
    <location>
        <begin position="591"/>
        <end position="610"/>
    </location>
</feature>
<evidence type="ECO:0000259" key="4">
    <source>
        <dbReference type="SMART" id="SM00703"/>
    </source>
</evidence>
<feature type="transmembrane region" description="Helical" evidence="2">
    <location>
        <begin position="510"/>
        <end position="531"/>
    </location>
</feature>
<feature type="transmembrane region" description="Helical" evidence="2">
    <location>
        <begin position="305"/>
        <end position="323"/>
    </location>
</feature>
<evidence type="ECO:0000256" key="3">
    <source>
        <dbReference type="SAM" id="SignalP"/>
    </source>
</evidence>
<dbReference type="VEuPathDB" id="VectorBase:AMEC000993"/>
<dbReference type="InterPro" id="IPR006621">
    <property type="entry name" value="Nose-resist-to-fluoxetine_N"/>
</dbReference>
<proteinExistence type="predicted"/>
<dbReference type="PANTHER" id="PTHR11161">
    <property type="entry name" value="O-ACYLTRANSFERASE"/>
    <property type="match status" value="1"/>
</dbReference>
<accession>A0A182TEQ1</accession>
<feature type="transmembrane region" description="Helical" evidence="2">
    <location>
        <begin position="344"/>
        <end position="363"/>
    </location>
</feature>
<keyword evidence="2" id="KW-0812">Transmembrane</keyword>
<dbReference type="GO" id="GO:0016747">
    <property type="term" value="F:acyltransferase activity, transferring groups other than amino-acyl groups"/>
    <property type="evidence" value="ECO:0007669"/>
    <property type="project" value="InterPro"/>
</dbReference>
<dbReference type="EnsemblMetazoa" id="AMEC000993-RA">
    <property type="protein sequence ID" value="AMEC000993-PA"/>
    <property type="gene ID" value="AMEC000993"/>
</dbReference>
<protein>
    <recommendedName>
        <fullName evidence="4">Nose resistant-to-fluoxetine protein N-terminal domain-containing protein</fullName>
    </recommendedName>
</protein>